<proteinExistence type="predicted"/>
<dbReference type="RefSeq" id="WP_280878603.1">
    <property type="nucleotide sequence ID" value="NZ_JARXVH010000007.1"/>
</dbReference>
<evidence type="ECO:0000313" key="2">
    <source>
        <dbReference type="Proteomes" id="UP001160499"/>
    </source>
</evidence>
<protein>
    <submittedName>
        <fullName evidence="1">Uncharacterized protein</fullName>
    </submittedName>
</protein>
<name>A0ABT6LN35_9ACTN</name>
<organism evidence="1 2">
    <name type="scientific">Streptomyces pseudovenezuelae</name>
    <dbReference type="NCBI Taxonomy" id="67350"/>
    <lineage>
        <taxon>Bacteria</taxon>
        <taxon>Bacillati</taxon>
        <taxon>Actinomycetota</taxon>
        <taxon>Actinomycetes</taxon>
        <taxon>Kitasatosporales</taxon>
        <taxon>Streptomycetaceae</taxon>
        <taxon>Streptomyces</taxon>
        <taxon>Streptomyces aurantiacus group</taxon>
    </lineage>
</organism>
<comment type="caution">
    <text evidence="1">The sequence shown here is derived from an EMBL/GenBank/DDBJ whole genome shotgun (WGS) entry which is preliminary data.</text>
</comment>
<evidence type="ECO:0000313" key="1">
    <source>
        <dbReference type="EMBL" id="MDH6217728.1"/>
    </source>
</evidence>
<dbReference type="Proteomes" id="UP001160499">
    <property type="component" value="Unassembled WGS sequence"/>
</dbReference>
<keyword evidence="2" id="KW-1185">Reference proteome</keyword>
<accession>A0ABT6LN35</accession>
<sequence length="89" mass="9960">MEFTVWYREVEDEWPDPDTYIDSLYDAACAELPRGVSQLRPVLSEGDLRRSTTRTVLVGVKHDDTEVQVQLVVVVGESSRCRVTGSASS</sequence>
<reference evidence="1 2" key="1">
    <citation type="submission" date="2023-04" db="EMBL/GenBank/DDBJ databases">
        <title>Forest soil microbial communities from Buena Vista Peninsula, Colon Province, Panama.</title>
        <authorList>
            <person name="Bouskill N."/>
        </authorList>
    </citation>
    <scope>NUCLEOTIDE SEQUENCE [LARGE SCALE GENOMIC DNA]</scope>
    <source>
        <strain evidence="1 2">GGS1</strain>
    </source>
</reference>
<dbReference type="EMBL" id="JARXVH010000007">
    <property type="protein sequence ID" value="MDH6217728.1"/>
    <property type="molecule type" value="Genomic_DNA"/>
</dbReference>
<gene>
    <name evidence="1" type="ORF">M2283_005056</name>
</gene>